<dbReference type="PROSITE" id="PS50235">
    <property type="entry name" value="USP_3"/>
    <property type="match status" value="1"/>
</dbReference>
<dbReference type="Pfam" id="PF00443">
    <property type="entry name" value="UCH"/>
    <property type="match status" value="1"/>
</dbReference>
<organism evidence="2 3">
    <name type="scientific">Zizania palustris</name>
    <name type="common">Northern wild rice</name>
    <dbReference type="NCBI Taxonomy" id="103762"/>
    <lineage>
        <taxon>Eukaryota</taxon>
        <taxon>Viridiplantae</taxon>
        <taxon>Streptophyta</taxon>
        <taxon>Embryophyta</taxon>
        <taxon>Tracheophyta</taxon>
        <taxon>Spermatophyta</taxon>
        <taxon>Magnoliopsida</taxon>
        <taxon>Liliopsida</taxon>
        <taxon>Poales</taxon>
        <taxon>Poaceae</taxon>
        <taxon>BOP clade</taxon>
        <taxon>Oryzoideae</taxon>
        <taxon>Oryzeae</taxon>
        <taxon>Zizaniinae</taxon>
        <taxon>Zizania</taxon>
    </lineage>
</organism>
<protein>
    <recommendedName>
        <fullName evidence="1">USP domain-containing protein</fullName>
    </recommendedName>
</protein>
<accession>A0A8J5V0G2</accession>
<evidence type="ECO:0000313" key="2">
    <source>
        <dbReference type="EMBL" id="KAG8044655.1"/>
    </source>
</evidence>
<evidence type="ECO:0000313" key="3">
    <source>
        <dbReference type="Proteomes" id="UP000729402"/>
    </source>
</evidence>
<dbReference type="PANTHER" id="PTHR21646">
    <property type="entry name" value="UBIQUITIN CARBOXYL-TERMINAL HYDROLASE"/>
    <property type="match status" value="1"/>
</dbReference>
<dbReference type="GO" id="GO:0016579">
    <property type="term" value="P:protein deubiquitination"/>
    <property type="evidence" value="ECO:0007669"/>
    <property type="project" value="InterPro"/>
</dbReference>
<dbReference type="InterPro" id="IPR001394">
    <property type="entry name" value="Peptidase_C19_UCH"/>
</dbReference>
<dbReference type="GO" id="GO:0004843">
    <property type="term" value="F:cysteine-type deubiquitinase activity"/>
    <property type="evidence" value="ECO:0007669"/>
    <property type="project" value="InterPro"/>
</dbReference>
<feature type="domain" description="USP" evidence="1">
    <location>
        <begin position="1"/>
        <end position="157"/>
    </location>
</feature>
<dbReference type="InterPro" id="IPR028889">
    <property type="entry name" value="USP"/>
</dbReference>
<evidence type="ECO:0000259" key="1">
    <source>
        <dbReference type="PROSITE" id="PS50235"/>
    </source>
</evidence>
<reference evidence="2" key="2">
    <citation type="submission" date="2021-02" db="EMBL/GenBank/DDBJ databases">
        <authorList>
            <person name="Kimball J.A."/>
            <person name="Haas M.W."/>
            <person name="Macchietto M."/>
            <person name="Kono T."/>
            <person name="Duquette J."/>
            <person name="Shao M."/>
        </authorList>
    </citation>
    <scope>NUCLEOTIDE SEQUENCE</scope>
    <source>
        <tissue evidence="2">Fresh leaf tissue</tissue>
    </source>
</reference>
<keyword evidence="3" id="KW-1185">Reference proteome</keyword>
<gene>
    <name evidence="2" type="ORF">GUJ93_ZPchr0800g16436</name>
</gene>
<dbReference type="InterPro" id="IPR050185">
    <property type="entry name" value="Ub_carboxyl-term_hydrolase"/>
</dbReference>
<comment type="caution">
    <text evidence="2">The sequence shown here is derived from an EMBL/GenBank/DDBJ whole genome shotgun (WGS) entry which is preliminary data.</text>
</comment>
<dbReference type="OrthoDB" id="292964at2759"/>
<name>A0A8J5V0G2_ZIZPA</name>
<proteinExistence type="predicted"/>
<reference evidence="2" key="1">
    <citation type="journal article" date="2021" name="bioRxiv">
        <title>Whole Genome Assembly and Annotation of Northern Wild Rice, Zizania palustris L., Supports a Whole Genome Duplication in the Zizania Genus.</title>
        <authorList>
            <person name="Haas M."/>
            <person name="Kono T."/>
            <person name="Macchietto M."/>
            <person name="Millas R."/>
            <person name="McGilp L."/>
            <person name="Shao M."/>
            <person name="Duquette J."/>
            <person name="Hirsch C.N."/>
            <person name="Kimball J."/>
        </authorList>
    </citation>
    <scope>NUCLEOTIDE SEQUENCE</scope>
    <source>
        <tissue evidence="2">Fresh leaf tissue</tissue>
    </source>
</reference>
<sequence length="157" mass="18021">MLSCLPEIQSLSLSQKELKIMLPYGTAHAAKSINKKKKLDLWRLPEVLIIHLKRFSYTQFIRNKLETFVDFPICDLDLSSFVIEKNELSICHYRLYAISNHYGIWEVDITPPASMTRPGRMSIRLCVQQQVSLETVLNIDNSMPRLPSEGDGVSLLQ</sequence>
<dbReference type="EMBL" id="JAAALK010000481">
    <property type="protein sequence ID" value="KAG8044655.1"/>
    <property type="molecule type" value="Genomic_DNA"/>
</dbReference>
<dbReference type="Proteomes" id="UP000729402">
    <property type="component" value="Unassembled WGS sequence"/>
</dbReference>
<dbReference type="PANTHER" id="PTHR21646:SF68">
    <property type="entry name" value="UBIQUITIN CARBOXYL-TERMINAL HYDROLASE"/>
    <property type="match status" value="1"/>
</dbReference>
<dbReference type="AlphaFoldDB" id="A0A8J5V0G2"/>